<accession>A0A167Y5C1</accession>
<feature type="compositionally biased region" description="Basic and acidic residues" evidence="10">
    <location>
        <begin position="440"/>
        <end position="452"/>
    </location>
</feature>
<comment type="function">
    <text evidence="1">Secreted metalloproteinase that allows assimilation of proteinaceous substrates.</text>
</comment>
<feature type="chain" id="PRO_5007894623" evidence="11">
    <location>
        <begin position="28"/>
        <end position="466"/>
    </location>
</feature>
<evidence type="ECO:0000256" key="3">
    <source>
        <dbReference type="ARBA" id="ARBA00022670"/>
    </source>
</evidence>
<evidence type="ECO:0000256" key="6">
    <source>
        <dbReference type="ARBA" id="ARBA00022801"/>
    </source>
</evidence>
<dbReference type="Proteomes" id="UP000078544">
    <property type="component" value="Unassembled WGS sequence"/>
</dbReference>
<evidence type="ECO:0000256" key="2">
    <source>
        <dbReference type="ARBA" id="ARBA00008721"/>
    </source>
</evidence>
<dbReference type="GO" id="GO:0046872">
    <property type="term" value="F:metal ion binding"/>
    <property type="evidence" value="ECO:0007669"/>
    <property type="project" value="UniProtKB-KW"/>
</dbReference>
<evidence type="ECO:0000256" key="9">
    <source>
        <dbReference type="ARBA" id="ARBA00023157"/>
    </source>
</evidence>
<keyword evidence="6" id="KW-0378">Hydrolase</keyword>
<comment type="caution">
    <text evidence="13">The sequence shown here is derived from an EMBL/GenBank/DDBJ whole genome shotgun (WGS) entry which is preliminary data.</text>
</comment>
<feature type="signal peptide" evidence="11">
    <location>
        <begin position="1"/>
        <end position="27"/>
    </location>
</feature>
<evidence type="ECO:0000256" key="4">
    <source>
        <dbReference type="ARBA" id="ARBA00022723"/>
    </source>
</evidence>
<evidence type="ECO:0000313" key="13">
    <source>
        <dbReference type="EMBL" id="KZZ90881.1"/>
    </source>
</evidence>
<gene>
    <name evidence="13" type="ORF">AAL_07107</name>
</gene>
<evidence type="ECO:0000313" key="14">
    <source>
        <dbReference type="Proteomes" id="UP000078544"/>
    </source>
</evidence>
<dbReference type="GO" id="GO:0006508">
    <property type="term" value="P:proteolysis"/>
    <property type="evidence" value="ECO:0007669"/>
    <property type="project" value="UniProtKB-KW"/>
</dbReference>
<dbReference type="GO" id="GO:0008237">
    <property type="term" value="F:metallopeptidase activity"/>
    <property type="evidence" value="ECO:0007669"/>
    <property type="project" value="UniProtKB-KW"/>
</dbReference>
<proteinExistence type="inferred from homology"/>
<protein>
    <submittedName>
        <fullName evidence="13">Metalloprotease 1</fullName>
    </submittedName>
</protein>
<keyword evidence="5 11" id="KW-0732">Signal</keyword>
<keyword evidence="8 13" id="KW-0482">Metalloprotease</keyword>
<organism evidence="13 14">
    <name type="scientific">Moelleriella libera RCEF 2490</name>
    <dbReference type="NCBI Taxonomy" id="1081109"/>
    <lineage>
        <taxon>Eukaryota</taxon>
        <taxon>Fungi</taxon>
        <taxon>Dikarya</taxon>
        <taxon>Ascomycota</taxon>
        <taxon>Pezizomycotina</taxon>
        <taxon>Sordariomycetes</taxon>
        <taxon>Hypocreomycetidae</taxon>
        <taxon>Hypocreales</taxon>
        <taxon>Clavicipitaceae</taxon>
        <taxon>Moelleriella</taxon>
    </lineage>
</organism>
<evidence type="ECO:0000256" key="11">
    <source>
        <dbReference type="SAM" id="SignalP"/>
    </source>
</evidence>
<keyword evidence="3 13" id="KW-0645">Protease</keyword>
<dbReference type="InterPro" id="IPR024079">
    <property type="entry name" value="MetalloPept_cat_dom_sf"/>
</dbReference>
<dbReference type="InterPro" id="IPR008754">
    <property type="entry name" value="Peptidase_M43"/>
</dbReference>
<sequence length="466" mass="52759">MLLRISTSLALLTQAVGLLAAPQAYRAQPGCEGRALVRRDYIDDETKRAERIAREQRELVAYEKAHNETQWSEINIGVYTHVMMTSRTDQNVTYEKIRQDIAELNRAYKPANISFTLKEAFWAHMPPAFYEYKQPKEFIHQGGPASLNAYYWTKLEGRGVQEAHGIATWPWLVNDTVDEFGLSGTAHDGVDLVKAPHFKHSLVHEVGHWLGLVHSFTTIGDHGDWIDDTPLNPSGKGTDMAWPPENFMAYSDKASMFTRGQMSRMRATWAKWRAGDKTPAPVRAHSLPRIAPSTAKGPNTGGKFAFYPNPKDMYFTYRMCSTFPVEFVPEFREQYCGTRAYCIFGHYDGEEVPEGQDPPRYRGASDCLRDRIGSGPAKLPWMESDAAKVPSDSSNLAEYHEEIMGSSFICKAIPQLTKKQKILSKGQDLTGKFRSEEECVAAHERRPMDRESLPATSMWQLPELRP</sequence>
<dbReference type="EMBL" id="AZGY01000020">
    <property type="protein sequence ID" value="KZZ90881.1"/>
    <property type="molecule type" value="Genomic_DNA"/>
</dbReference>
<keyword evidence="9" id="KW-1015">Disulfide bond</keyword>
<dbReference type="AlphaFoldDB" id="A0A167Y5C1"/>
<dbReference type="OrthoDB" id="536211at2759"/>
<dbReference type="PANTHER" id="PTHR47466">
    <property type="match status" value="1"/>
</dbReference>
<feature type="domain" description="Peptidase M43 pregnancy-associated plasma-A" evidence="12">
    <location>
        <begin position="147"/>
        <end position="268"/>
    </location>
</feature>
<keyword evidence="7" id="KW-0862">Zinc</keyword>
<evidence type="ECO:0000256" key="8">
    <source>
        <dbReference type="ARBA" id="ARBA00023049"/>
    </source>
</evidence>
<dbReference type="Gene3D" id="3.40.390.10">
    <property type="entry name" value="Collagenase (Catalytic Domain)"/>
    <property type="match status" value="1"/>
</dbReference>
<dbReference type="PANTHER" id="PTHR47466:SF1">
    <property type="entry name" value="METALLOPROTEASE MEP1 (AFU_ORTHOLOGUE AFUA_1G07730)-RELATED"/>
    <property type="match status" value="1"/>
</dbReference>
<evidence type="ECO:0000259" key="12">
    <source>
        <dbReference type="Pfam" id="PF05572"/>
    </source>
</evidence>
<evidence type="ECO:0000256" key="5">
    <source>
        <dbReference type="ARBA" id="ARBA00022729"/>
    </source>
</evidence>
<dbReference type="Pfam" id="PF05572">
    <property type="entry name" value="Peptidase_M43"/>
    <property type="match status" value="1"/>
</dbReference>
<comment type="similarity">
    <text evidence="2">Belongs to the peptidase M43B family.</text>
</comment>
<reference evidence="13 14" key="1">
    <citation type="journal article" date="2016" name="Genome Biol. Evol.">
        <title>Divergent and convergent evolution of fungal pathogenicity.</title>
        <authorList>
            <person name="Shang Y."/>
            <person name="Xiao G."/>
            <person name="Zheng P."/>
            <person name="Cen K."/>
            <person name="Zhan S."/>
            <person name="Wang C."/>
        </authorList>
    </citation>
    <scope>NUCLEOTIDE SEQUENCE [LARGE SCALE GENOMIC DNA]</scope>
    <source>
        <strain evidence="13 14">RCEF 2490</strain>
    </source>
</reference>
<name>A0A167Y5C1_9HYPO</name>
<dbReference type="SUPFAM" id="SSF55486">
    <property type="entry name" value="Metalloproteases ('zincins'), catalytic domain"/>
    <property type="match status" value="1"/>
</dbReference>
<keyword evidence="14" id="KW-1185">Reference proteome</keyword>
<keyword evidence="4" id="KW-0479">Metal-binding</keyword>
<evidence type="ECO:0000256" key="10">
    <source>
        <dbReference type="SAM" id="MobiDB-lite"/>
    </source>
</evidence>
<evidence type="ECO:0000256" key="1">
    <source>
        <dbReference type="ARBA" id="ARBA00003174"/>
    </source>
</evidence>
<feature type="region of interest" description="Disordered" evidence="10">
    <location>
        <begin position="440"/>
        <end position="466"/>
    </location>
</feature>
<evidence type="ECO:0000256" key="7">
    <source>
        <dbReference type="ARBA" id="ARBA00022833"/>
    </source>
</evidence>